<evidence type="ECO:0000313" key="2">
    <source>
        <dbReference type="Proteomes" id="UP001163223"/>
    </source>
</evidence>
<proteinExistence type="predicted"/>
<keyword evidence="2" id="KW-1185">Reference proteome</keyword>
<name>A0ACD4NHU2_9HYPH</name>
<gene>
    <name evidence="1" type="ORF">OXU80_15660</name>
</gene>
<accession>A0ACD4NHU2</accession>
<dbReference type="EMBL" id="CP113520">
    <property type="protein sequence ID" value="WAJ26329.1"/>
    <property type="molecule type" value="Genomic_DNA"/>
</dbReference>
<sequence length="257" mass="27382">MSIPTLGRRSRPGSLGLFGFGAFGRLAARHLASHFTIRVFDPALDPGEPLPPSVAASTLERAAECDVVVLALPVEGMADALRGIAPHLRPGALVLDVGSVKTDPARLMDELLPAHVDVVATHPLFGPESARGGLAGLKIALCPVRGRGLRWIEAFLRRAFGLEVVVTTPEAHDREAAMAQGLTHLIAKVLVEMGPLPERITTRSFDLLREAIGMVRNDAPCVFDAIERANPHAPAVRRRFLELTAALGARLDAPPPA</sequence>
<protein>
    <submittedName>
        <fullName evidence="1">Prephenate dehydrogenase</fullName>
    </submittedName>
</protein>
<evidence type="ECO:0000313" key="1">
    <source>
        <dbReference type="EMBL" id="WAJ26329.1"/>
    </source>
</evidence>
<reference evidence="1" key="1">
    <citation type="submission" date="2022-11" db="EMBL/GenBank/DDBJ databases">
        <title>beta-Carotene-producing bacterium, Jeongeuplla avenae sp. nov., alleviates the salt stress of Arabidopsis seedlings.</title>
        <authorList>
            <person name="Jiang L."/>
            <person name="Lee J."/>
        </authorList>
    </citation>
    <scope>NUCLEOTIDE SEQUENCE</scope>
    <source>
        <strain evidence="1">DY_R2A_6</strain>
    </source>
</reference>
<dbReference type="Proteomes" id="UP001163223">
    <property type="component" value="Chromosome"/>
</dbReference>
<organism evidence="1 2">
    <name type="scientific">Antarcticirhabdus aurantiaca</name>
    <dbReference type="NCBI Taxonomy" id="2606717"/>
    <lineage>
        <taxon>Bacteria</taxon>
        <taxon>Pseudomonadati</taxon>
        <taxon>Pseudomonadota</taxon>
        <taxon>Alphaproteobacteria</taxon>
        <taxon>Hyphomicrobiales</taxon>
        <taxon>Aurantimonadaceae</taxon>
        <taxon>Antarcticirhabdus</taxon>
    </lineage>
</organism>